<dbReference type="GO" id="GO:1990904">
    <property type="term" value="C:ribonucleoprotein complex"/>
    <property type="evidence" value="ECO:0007669"/>
    <property type="project" value="UniProtKB-KW"/>
</dbReference>
<dbReference type="HAMAP" id="MF_00391">
    <property type="entry name" value="Ribosomal_bL34"/>
    <property type="match status" value="1"/>
</dbReference>
<reference evidence="5" key="1">
    <citation type="submission" date="2020-10" db="EMBL/GenBank/DDBJ databases">
        <title>Unveiling of a novel bifunctional photoreceptor, Dualchrome1, isolated from a cosmopolitan green alga.</title>
        <authorList>
            <person name="Suzuki S."/>
            <person name="Kawachi M."/>
        </authorList>
    </citation>
    <scope>NUCLEOTIDE SEQUENCE</scope>
    <source>
        <strain evidence="5">NIES 2893</strain>
    </source>
</reference>
<dbReference type="OrthoDB" id="431691at2759"/>
<dbReference type="FunFam" id="1.10.287.3980:FF:000001">
    <property type="entry name" value="Mitochondrial ribosomal protein L34"/>
    <property type="match status" value="1"/>
</dbReference>
<dbReference type="EMBL" id="BNJQ01000004">
    <property type="protein sequence ID" value="GHP03160.1"/>
    <property type="molecule type" value="Genomic_DNA"/>
</dbReference>
<name>A0A830HB91_9CHLO</name>
<dbReference type="PANTHER" id="PTHR14503">
    <property type="entry name" value="MITOCHONDRIAL RIBOSOMAL PROTEIN 34 FAMILY MEMBER"/>
    <property type="match status" value="1"/>
</dbReference>
<dbReference type="NCBIfam" id="TIGR01030">
    <property type="entry name" value="rpmH_bact"/>
    <property type="match status" value="1"/>
</dbReference>
<sequence length="174" mass="18722">MPAPTASASRLLLAARSLGWTRTLHAGVLTPMAMAAHGKAGSSSAFDASQVTSSSHATTASPPASLLRRIGSEVMAKIHAVTDVAAAAATAPGTTLGRTHDDTGMQYNFPWDVLKQRLATDDAVDHGVLNIKRTWQPSMRKRKNKHGFLKRLSTPGGRKVLARRRAKGRYRLTW</sequence>
<dbReference type="InterPro" id="IPR000271">
    <property type="entry name" value="Ribosomal_bL34"/>
</dbReference>
<keyword evidence="3" id="KW-0687">Ribonucleoprotein</keyword>
<keyword evidence="6" id="KW-1185">Reference proteome</keyword>
<evidence type="ECO:0000256" key="3">
    <source>
        <dbReference type="ARBA" id="ARBA00023274"/>
    </source>
</evidence>
<proteinExistence type="inferred from homology"/>
<dbReference type="AlphaFoldDB" id="A0A830HB91"/>
<comment type="similarity">
    <text evidence="1">Belongs to the bacterial ribosomal protein bL34 family.</text>
</comment>
<evidence type="ECO:0000313" key="5">
    <source>
        <dbReference type="EMBL" id="GHP03160.1"/>
    </source>
</evidence>
<dbReference type="Proteomes" id="UP000660262">
    <property type="component" value="Unassembled WGS sequence"/>
</dbReference>
<evidence type="ECO:0000313" key="6">
    <source>
        <dbReference type="Proteomes" id="UP000660262"/>
    </source>
</evidence>
<evidence type="ECO:0000256" key="2">
    <source>
        <dbReference type="ARBA" id="ARBA00022980"/>
    </source>
</evidence>
<dbReference type="PROSITE" id="PS00784">
    <property type="entry name" value="RIBOSOMAL_L34"/>
    <property type="match status" value="1"/>
</dbReference>
<protein>
    <recommendedName>
        <fullName evidence="4">Large ribosomal subunit protein bL34m</fullName>
    </recommendedName>
</protein>
<dbReference type="PANTHER" id="PTHR14503:SF4">
    <property type="entry name" value="LARGE RIBOSOMAL SUBUNIT PROTEIN BL34M"/>
    <property type="match status" value="1"/>
</dbReference>
<dbReference type="Gene3D" id="1.10.287.3980">
    <property type="match status" value="1"/>
</dbReference>
<comment type="caution">
    <text evidence="5">The sequence shown here is derived from an EMBL/GenBank/DDBJ whole genome shotgun (WGS) entry which is preliminary data.</text>
</comment>
<organism evidence="5 6">
    <name type="scientific">Pycnococcus provasolii</name>
    <dbReference type="NCBI Taxonomy" id="41880"/>
    <lineage>
        <taxon>Eukaryota</taxon>
        <taxon>Viridiplantae</taxon>
        <taxon>Chlorophyta</taxon>
        <taxon>Pseudoscourfieldiophyceae</taxon>
        <taxon>Pseudoscourfieldiales</taxon>
        <taxon>Pycnococcaceae</taxon>
        <taxon>Pycnococcus</taxon>
    </lineage>
</organism>
<keyword evidence="2" id="KW-0689">Ribosomal protein</keyword>
<dbReference type="GO" id="GO:0006412">
    <property type="term" value="P:translation"/>
    <property type="evidence" value="ECO:0007669"/>
    <property type="project" value="InterPro"/>
</dbReference>
<accession>A0A830HB91</accession>
<dbReference type="InterPro" id="IPR020939">
    <property type="entry name" value="Ribosomal_bL34_CS"/>
</dbReference>
<evidence type="ECO:0000256" key="1">
    <source>
        <dbReference type="ARBA" id="ARBA00010111"/>
    </source>
</evidence>
<dbReference type="GO" id="GO:0005840">
    <property type="term" value="C:ribosome"/>
    <property type="evidence" value="ECO:0007669"/>
    <property type="project" value="UniProtKB-KW"/>
</dbReference>
<dbReference type="Pfam" id="PF00468">
    <property type="entry name" value="Ribosomal_L34"/>
    <property type="match status" value="1"/>
</dbReference>
<dbReference type="GO" id="GO:0003735">
    <property type="term" value="F:structural constituent of ribosome"/>
    <property type="evidence" value="ECO:0007669"/>
    <property type="project" value="InterPro"/>
</dbReference>
<evidence type="ECO:0000256" key="4">
    <source>
        <dbReference type="ARBA" id="ARBA00035274"/>
    </source>
</evidence>
<gene>
    <name evidence="5" type="ORF">PPROV_000191500</name>
</gene>